<dbReference type="InterPro" id="IPR019749">
    <property type="entry name" value="Band_41_domain"/>
</dbReference>
<dbReference type="InterPro" id="IPR000798">
    <property type="entry name" value="Ez/rad/moesin-like"/>
</dbReference>
<dbReference type="InterPro" id="IPR018979">
    <property type="entry name" value="FERM_N"/>
</dbReference>
<organism evidence="3 4">
    <name type="scientific">Pomacea canaliculata</name>
    <name type="common">Golden apple snail</name>
    <dbReference type="NCBI Taxonomy" id="400727"/>
    <lineage>
        <taxon>Eukaryota</taxon>
        <taxon>Metazoa</taxon>
        <taxon>Spiralia</taxon>
        <taxon>Lophotrochozoa</taxon>
        <taxon>Mollusca</taxon>
        <taxon>Gastropoda</taxon>
        <taxon>Caenogastropoda</taxon>
        <taxon>Architaenioglossa</taxon>
        <taxon>Ampullarioidea</taxon>
        <taxon>Ampullariidae</taxon>
        <taxon>Pomacea</taxon>
    </lineage>
</organism>
<dbReference type="Pfam" id="PF09380">
    <property type="entry name" value="FERM_C"/>
    <property type="match status" value="1"/>
</dbReference>
<dbReference type="InterPro" id="IPR019748">
    <property type="entry name" value="FERM_central"/>
</dbReference>
<dbReference type="GO" id="GO:0005856">
    <property type="term" value="C:cytoskeleton"/>
    <property type="evidence" value="ECO:0007669"/>
    <property type="project" value="InterPro"/>
</dbReference>
<feature type="compositionally biased region" description="Basic and acidic residues" evidence="1">
    <location>
        <begin position="518"/>
        <end position="586"/>
    </location>
</feature>
<dbReference type="PROSITE" id="PS00661">
    <property type="entry name" value="FERM_2"/>
    <property type="match status" value="1"/>
</dbReference>
<dbReference type="InterPro" id="IPR011993">
    <property type="entry name" value="PH-like_dom_sf"/>
</dbReference>
<dbReference type="InterPro" id="IPR018980">
    <property type="entry name" value="FERM_PH-like_C"/>
</dbReference>
<name>A0A2T7NQV9_POMCA</name>
<reference evidence="3 4" key="1">
    <citation type="submission" date="2018-04" db="EMBL/GenBank/DDBJ databases">
        <title>The genome of golden apple snail Pomacea canaliculata provides insight into stress tolerance and invasive adaptation.</title>
        <authorList>
            <person name="Liu C."/>
            <person name="Liu B."/>
            <person name="Ren Y."/>
            <person name="Zhang Y."/>
            <person name="Wang H."/>
            <person name="Li S."/>
            <person name="Jiang F."/>
            <person name="Yin L."/>
            <person name="Zhang G."/>
            <person name="Qian W."/>
            <person name="Fan W."/>
        </authorList>
    </citation>
    <scope>NUCLEOTIDE SEQUENCE [LARGE SCALE GENOMIC DNA]</scope>
    <source>
        <strain evidence="3">SZHN2017</strain>
        <tissue evidence="3">Muscle</tissue>
    </source>
</reference>
<dbReference type="SUPFAM" id="SSF47031">
    <property type="entry name" value="Second domain of FERM"/>
    <property type="match status" value="1"/>
</dbReference>
<dbReference type="InterPro" id="IPR035963">
    <property type="entry name" value="FERM_2"/>
</dbReference>
<evidence type="ECO:0000256" key="1">
    <source>
        <dbReference type="SAM" id="MobiDB-lite"/>
    </source>
</evidence>
<dbReference type="InterPro" id="IPR029071">
    <property type="entry name" value="Ubiquitin-like_domsf"/>
</dbReference>
<dbReference type="SMART" id="SM00295">
    <property type="entry name" value="B41"/>
    <property type="match status" value="1"/>
</dbReference>
<feature type="compositionally biased region" description="Basic and acidic residues" evidence="1">
    <location>
        <begin position="445"/>
        <end position="456"/>
    </location>
</feature>
<dbReference type="Pfam" id="PF05902">
    <property type="entry name" value="4_1_CTD"/>
    <property type="match status" value="1"/>
</dbReference>
<feature type="compositionally biased region" description="Basic and acidic residues" evidence="1">
    <location>
        <begin position="1"/>
        <end position="19"/>
    </location>
</feature>
<accession>A0A2T7NQV9</accession>
<dbReference type="Pfam" id="PF09379">
    <property type="entry name" value="FERM_N"/>
    <property type="match status" value="1"/>
</dbReference>
<dbReference type="GO" id="GO:0031032">
    <property type="term" value="P:actomyosin structure organization"/>
    <property type="evidence" value="ECO:0007669"/>
    <property type="project" value="TreeGrafter"/>
</dbReference>
<protein>
    <recommendedName>
        <fullName evidence="2">FERM domain-containing protein</fullName>
    </recommendedName>
</protein>
<dbReference type="InterPro" id="IPR019747">
    <property type="entry name" value="FERM_CS"/>
</dbReference>
<proteinExistence type="predicted"/>
<dbReference type="SUPFAM" id="SSF50729">
    <property type="entry name" value="PH domain-like"/>
    <property type="match status" value="1"/>
</dbReference>
<dbReference type="GO" id="GO:0005886">
    <property type="term" value="C:plasma membrane"/>
    <property type="evidence" value="ECO:0007669"/>
    <property type="project" value="TreeGrafter"/>
</dbReference>
<dbReference type="PANTHER" id="PTHR23280:SF21">
    <property type="entry name" value="PROTEIN 4.1 HOMOLOG"/>
    <property type="match status" value="1"/>
</dbReference>
<dbReference type="Gene3D" id="1.20.80.10">
    <property type="match status" value="1"/>
</dbReference>
<dbReference type="Proteomes" id="UP000245119">
    <property type="component" value="Linkage Group LG10"/>
</dbReference>
<dbReference type="SMART" id="SM01196">
    <property type="entry name" value="FERM_C"/>
    <property type="match status" value="1"/>
</dbReference>
<dbReference type="InterPro" id="IPR008379">
    <property type="entry name" value="Band_4.1_C"/>
</dbReference>
<evidence type="ECO:0000313" key="4">
    <source>
        <dbReference type="Proteomes" id="UP000245119"/>
    </source>
</evidence>
<comment type="caution">
    <text evidence="3">The sequence shown here is derived from an EMBL/GenBank/DDBJ whole genome shotgun (WGS) entry which is preliminary data.</text>
</comment>
<feature type="compositionally biased region" description="Basic and acidic residues" evidence="1">
    <location>
        <begin position="363"/>
        <end position="394"/>
    </location>
</feature>
<dbReference type="InterPro" id="IPR014352">
    <property type="entry name" value="FERM/acyl-CoA-bd_prot_sf"/>
</dbReference>
<evidence type="ECO:0000313" key="3">
    <source>
        <dbReference type="EMBL" id="PVD23533.1"/>
    </source>
</evidence>
<dbReference type="OrthoDB" id="6589456at2759"/>
<dbReference type="SUPFAM" id="SSF54236">
    <property type="entry name" value="Ubiquitin-like"/>
    <property type="match status" value="1"/>
</dbReference>
<dbReference type="Gene3D" id="2.30.29.30">
    <property type="entry name" value="Pleckstrin-homology domain (PH domain)/Phosphotyrosine-binding domain (PTB)"/>
    <property type="match status" value="1"/>
</dbReference>
<sequence>MALDNNSEKSPNKMSDKSPQKPQPQRQRSAKGLAYEVVLLDGEHATFELDKNAEGKELFEKVCQHLDLVEKDYFGLQYVDERLPHHLKCWLSPDKKISKQKKRGPWVFDLALKFYPPDPTQLRESLTRWLVTLQVRRDILSGKLPATFITQAMLGSYCVQADLGDYDPNEHHGIDYVKDIPFSPNQTPELLEKIVELHRQHKGQTPDEAEIHFLENAKKLSMYGVDLHAAKDVNDVDIMLGVCASGLQVYREKLRISRFVWPKILKISYKRKHFYIKIRPSENSQLENTSVNKISHIWNQDVLLVAVNNRPDQWRDDDYGTKRRPSEGQDGRDARDKRDIGQPTPLAQVGLPPGMKPYENDEEKALKKGADKSNDTFDRRDQIPGGDITEKGKQGQDAMGLSEAEALKKAKEDEKERKRREKEEEKRRKKEEDEKKKADKKNKGKKAEEDRRDLKGSGEPTETLAGRTPGSYADQEGDNLRYAEKAAPLGSAADGSKVERGNRWGPALAGFDSDQDKDEYGDKDLRKGRGNWDKDQFGDKDGKDKYGKDGDKDGKDKYGKDGDKDGKDKYGKDGDKYGKDDDKYGKDGGMYGRDGNRDGKDGDKDGKGKDGKGKDGKDKDGKDKDHDGKDKKPGVFSGLLKKPKDAKSSEDAYGPGHRGQGPTTQGAGYGPGYFVPGMGIGAGDLSGVVGKESWIENKQRFLPVPDPVKASKDKLKTGVDVDRTMPFFSPAATSTVGRPTKVPPPVPRKSNTSFGGDDSLSKTDMYKMDRDGIQETRVEHRVVLSSADDDFDYDAALVDAIRSVTEFNPDMSVERIECVQQIEEALHS</sequence>
<dbReference type="EMBL" id="PZQS01000010">
    <property type="protein sequence ID" value="PVD23533.1"/>
    <property type="molecule type" value="Genomic_DNA"/>
</dbReference>
<feature type="compositionally biased region" description="Basic and acidic residues" evidence="1">
    <location>
        <begin position="594"/>
        <end position="633"/>
    </location>
</feature>
<feature type="region of interest" description="Disordered" evidence="1">
    <location>
        <begin position="1"/>
        <end position="29"/>
    </location>
</feature>
<dbReference type="PRINTS" id="PR00661">
    <property type="entry name" value="ERMFAMILY"/>
</dbReference>
<feature type="region of interest" description="Disordered" evidence="1">
    <location>
        <begin position="729"/>
        <end position="764"/>
    </location>
</feature>
<feature type="compositionally biased region" description="Basic and acidic residues" evidence="1">
    <location>
        <begin position="405"/>
        <end position="437"/>
    </location>
</feature>
<dbReference type="InterPro" id="IPR000299">
    <property type="entry name" value="FERM_domain"/>
</dbReference>
<gene>
    <name evidence="3" type="ORF">C0Q70_16805</name>
</gene>
<dbReference type="GO" id="GO:0005198">
    <property type="term" value="F:structural molecule activity"/>
    <property type="evidence" value="ECO:0007669"/>
    <property type="project" value="InterPro"/>
</dbReference>
<dbReference type="STRING" id="400727.A0A2T7NQV9"/>
<dbReference type="GO" id="GO:0003779">
    <property type="term" value="F:actin binding"/>
    <property type="evidence" value="ECO:0007669"/>
    <property type="project" value="InterPro"/>
</dbReference>
<dbReference type="FunFam" id="1.20.80.10:FF:000001">
    <property type="entry name" value="Erythrocyte membrane protein band 4.1"/>
    <property type="match status" value="1"/>
</dbReference>
<keyword evidence="4" id="KW-1185">Reference proteome</keyword>
<dbReference type="Pfam" id="PF00373">
    <property type="entry name" value="FERM_M"/>
    <property type="match status" value="1"/>
</dbReference>
<feature type="domain" description="FERM" evidence="2">
    <location>
        <begin position="33"/>
        <end position="312"/>
    </location>
</feature>
<dbReference type="Gene3D" id="3.10.20.90">
    <property type="entry name" value="Phosphatidylinositol 3-kinase Catalytic Subunit, Chain A, domain 1"/>
    <property type="match status" value="1"/>
</dbReference>
<dbReference type="CDD" id="cd14473">
    <property type="entry name" value="FERM_B-lobe"/>
    <property type="match status" value="1"/>
</dbReference>
<evidence type="ECO:0000259" key="2">
    <source>
        <dbReference type="PROSITE" id="PS50057"/>
    </source>
</evidence>
<dbReference type="PRINTS" id="PR00935">
    <property type="entry name" value="BAND41"/>
</dbReference>
<dbReference type="PROSITE" id="PS50057">
    <property type="entry name" value="FERM_3"/>
    <property type="match status" value="1"/>
</dbReference>
<dbReference type="PANTHER" id="PTHR23280">
    <property type="entry name" value="4.1 G PROTEIN"/>
    <property type="match status" value="1"/>
</dbReference>
<feature type="region of interest" description="Disordered" evidence="1">
    <location>
        <begin position="314"/>
        <end position="672"/>
    </location>
</feature>
<feature type="compositionally biased region" description="Basic and acidic residues" evidence="1">
    <location>
        <begin position="314"/>
        <end position="340"/>
    </location>
</feature>
<dbReference type="AlphaFoldDB" id="A0A2T7NQV9"/>